<dbReference type="InterPro" id="IPR013106">
    <property type="entry name" value="Ig_V-set"/>
</dbReference>
<evidence type="ECO:0000256" key="5">
    <source>
        <dbReference type="SAM" id="Phobius"/>
    </source>
</evidence>
<feature type="transmembrane region" description="Helical" evidence="5">
    <location>
        <begin position="144"/>
        <end position="164"/>
    </location>
</feature>
<keyword evidence="3 5" id="KW-0472">Membrane</keyword>
<name>A0A8T2KVK6_ASTMX</name>
<evidence type="ECO:0000256" key="2">
    <source>
        <dbReference type="ARBA" id="ARBA00022692"/>
    </source>
</evidence>
<comment type="subcellular location">
    <subcellularLocation>
        <location evidence="1">Membrane</location>
    </subcellularLocation>
</comment>
<dbReference type="PANTHER" id="PTHR11860">
    <property type="entry name" value="POLYMERIC-IMMUNOGLOBULIN RECEPTOR"/>
    <property type="match status" value="1"/>
</dbReference>
<dbReference type="SMART" id="SM00409">
    <property type="entry name" value="IG"/>
    <property type="match status" value="1"/>
</dbReference>
<evidence type="ECO:0000256" key="4">
    <source>
        <dbReference type="SAM" id="MobiDB-lite"/>
    </source>
</evidence>
<keyword evidence="5" id="KW-1133">Transmembrane helix</keyword>
<accession>A0A8T2KVK6</accession>
<comment type="caution">
    <text evidence="8">The sequence shown here is derived from an EMBL/GenBank/DDBJ whole genome shotgun (WGS) entry which is preliminary data.</text>
</comment>
<dbReference type="EMBL" id="JAICCE010000021">
    <property type="protein sequence ID" value="KAG9262707.1"/>
    <property type="molecule type" value="Genomic_DNA"/>
</dbReference>
<dbReference type="SUPFAM" id="SSF48726">
    <property type="entry name" value="Immunoglobulin"/>
    <property type="match status" value="1"/>
</dbReference>
<proteinExistence type="predicted"/>
<keyword evidence="6" id="KW-0732">Signal</keyword>
<evidence type="ECO:0000256" key="6">
    <source>
        <dbReference type="SAM" id="SignalP"/>
    </source>
</evidence>
<dbReference type="Gene3D" id="2.60.40.10">
    <property type="entry name" value="Immunoglobulins"/>
    <property type="match status" value="1"/>
</dbReference>
<feature type="chain" id="PRO_5035943158" evidence="6">
    <location>
        <begin position="26"/>
        <end position="218"/>
    </location>
</feature>
<dbReference type="GO" id="GO:0004888">
    <property type="term" value="F:transmembrane signaling receptor activity"/>
    <property type="evidence" value="ECO:0007669"/>
    <property type="project" value="TreeGrafter"/>
</dbReference>
<dbReference type="InterPro" id="IPR036179">
    <property type="entry name" value="Ig-like_dom_sf"/>
</dbReference>
<keyword evidence="2 5" id="KW-0812">Transmembrane</keyword>
<evidence type="ECO:0000256" key="1">
    <source>
        <dbReference type="ARBA" id="ARBA00004370"/>
    </source>
</evidence>
<feature type="signal peptide" evidence="6">
    <location>
        <begin position="1"/>
        <end position="25"/>
    </location>
</feature>
<feature type="domain" description="Immunoglobulin" evidence="7">
    <location>
        <begin position="26"/>
        <end position="124"/>
    </location>
</feature>
<evidence type="ECO:0000313" key="9">
    <source>
        <dbReference type="Proteomes" id="UP000752171"/>
    </source>
</evidence>
<organism evidence="8 9">
    <name type="scientific">Astyanax mexicanus</name>
    <name type="common">Blind cave fish</name>
    <name type="synonym">Astyanax fasciatus mexicanus</name>
    <dbReference type="NCBI Taxonomy" id="7994"/>
    <lineage>
        <taxon>Eukaryota</taxon>
        <taxon>Metazoa</taxon>
        <taxon>Chordata</taxon>
        <taxon>Craniata</taxon>
        <taxon>Vertebrata</taxon>
        <taxon>Euteleostomi</taxon>
        <taxon>Actinopterygii</taxon>
        <taxon>Neopterygii</taxon>
        <taxon>Teleostei</taxon>
        <taxon>Ostariophysi</taxon>
        <taxon>Characiformes</taxon>
        <taxon>Characoidei</taxon>
        <taxon>Acestrorhamphidae</taxon>
        <taxon>Acestrorhamphinae</taxon>
        <taxon>Astyanax</taxon>
    </lineage>
</organism>
<protein>
    <submittedName>
        <fullName evidence="8">CMRF35-like molecule 1 isoform X1</fullName>
    </submittedName>
</protein>
<dbReference type="PANTHER" id="PTHR11860:SF118">
    <property type="entry name" value="CMRF35-LIKE MOLECULE 3-RELATED"/>
    <property type="match status" value="1"/>
</dbReference>
<evidence type="ECO:0000256" key="3">
    <source>
        <dbReference type="ARBA" id="ARBA00023136"/>
    </source>
</evidence>
<sequence>MMEIRITLHVLCCLLCALSKEEVMAVLQVEGTEGKDLNITCTHSWASTNIKYFCRWNCIEMEVLIRSKGVGRTAQSGRYSLYDRGGGSYTVTIARLMKRDSGKYWCGVERNGLDTFHELLLKVRDAPQVTTPQTSTHFSTKGRWYFIPVCVLAVLVVLVASLMLHQNWENICSALRACSPSTRGQDNTDHAETTPGDQNPESLIYENMEFKVSANHID</sequence>
<gene>
    <name evidence="8" type="primary">CD300LF</name>
    <name evidence="8" type="ORF">AMEX_G24526</name>
</gene>
<dbReference type="InterPro" id="IPR013783">
    <property type="entry name" value="Ig-like_fold"/>
</dbReference>
<dbReference type="AlphaFoldDB" id="A0A8T2KVK6"/>
<evidence type="ECO:0000313" key="8">
    <source>
        <dbReference type="EMBL" id="KAG9262707.1"/>
    </source>
</evidence>
<dbReference type="GO" id="GO:0005886">
    <property type="term" value="C:plasma membrane"/>
    <property type="evidence" value="ECO:0007669"/>
    <property type="project" value="TreeGrafter"/>
</dbReference>
<evidence type="ECO:0000259" key="7">
    <source>
        <dbReference type="SMART" id="SM00409"/>
    </source>
</evidence>
<reference evidence="8 9" key="1">
    <citation type="submission" date="2021-07" db="EMBL/GenBank/DDBJ databases">
        <authorList>
            <person name="Imarazene B."/>
            <person name="Zahm M."/>
            <person name="Klopp C."/>
            <person name="Cabau C."/>
            <person name="Beille S."/>
            <person name="Jouanno E."/>
            <person name="Castinel A."/>
            <person name="Lluch J."/>
            <person name="Gil L."/>
            <person name="Kuchtly C."/>
            <person name="Lopez Roques C."/>
            <person name="Donnadieu C."/>
            <person name="Parrinello H."/>
            <person name="Journot L."/>
            <person name="Du K."/>
            <person name="Schartl M."/>
            <person name="Retaux S."/>
            <person name="Guiguen Y."/>
        </authorList>
    </citation>
    <scope>NUCLEOTIDE SEQUENCE [LARGE SCALE GENOMIC DNA]</scope>
    <source>
        <strain evidence="8">Pach_M1</strain>
        <tissue evidence="8">Testis</tissue>
    </source>
</reference>
<dbReference type="InterPro" id="IPR003599">
    <property type="entry name" value="Ig_sub"/>
</dbReference>
<dbReference type="InterPro" id="IPR050671">
    <property type="entry name" value="CD300_family_receptors"/>
</dbReference>
<dbReference type="Proteomes" id="UP000752171">
    <property type="component" value="Unassembled WGS sequence"/>
</dbReference>
<feature type="region of interest" description="Disordered" evidence="4">
    <location>
        <begin position="182"/>
        <end position="201"/>
    </location>
</feature>
<dbReference type="Pfam" id="PF07686">
    <property type="entry name" value="V-set"/>
    <property type="match status" value="1"/>
</dbReference>